<dbReference type="EMBL" id="JBHFFA010000002">
    <property type="protein sequence ID" value="KAL2643741.1"/>
    <property type="molecule type" value="Genomic_DNA"/>
</dbReference>
<feature type="chain" id="PRO_5044857367" description="Secreted protein" evidence="1">
    <location>
        <begin position="27"/>
        <end position="93"/>
    </location>
</feature>
<sequence>MFSWLRFPVSQWYSLTTSHLVACALAGGWITEDCEERAACGNMSVAKVGFNKYGAVRRKNEFSSITLQFRRSMACGVVSRAVGPRTTRMCVLF</sequence>
<dbReference type="Proteomes" id="UP001605036">
    <property type="component" value="Unassembled WGS sequence"/>
</dbReference>
<evidence type="ECO:0000256" key="1">
    <source>
        <dbReference type="SAM" id="SignalP"/>
    </source>
</evidence>
<feature type="signal peptide" evidence="1">
    <location>
        <begin position="1"/>
        <end position="26"/>
    </location>
</feature>
<keyword evidence="1" id="KW-0732">Signal</keyword>
<evidence type="ECO:0008006" key="4">
    <source>
        <dbReference type="Google" id="ProtNLM"/>
    </source>
</evidence>
<organism evidence="2 3">
    <name type="scientific">Riccia fluitans</name>
    <dbReference type="NCBI Taxonomy" id="41844"/>
    <lineage>
        <taxon>Eukaryota</taxon>
        <taxon>Viridiplantae</taxon>
        <taxon>Streptophyta</taxon>
        <taxon>Embryophyta</taxon>
        <taxon>Marchantiophyta</taxon>
        <taxon>Marchantiopsida</taxon>
        <taxon>Marchantiidae</taxon>
        <taxon>Marchantiales</taxon>
        <taxon>Ricciaceae</taxon>
        <taxon>Riccia</taxon>
    </lineage>
</organism>
<keyword evidence="3" id="KW-1185">Reference proteome</keyword>
<name>A0ABD1Z7V4_9MARC</name>
<evidence type="ECO:0000313" key="2">
    <source>
        <dbReference type="EMBL" id="KAL2643741.1"/>
    </source>
</evidence>
<gene>
    <name evidence="2" type="ORF">R1flu_011328</name>
</gene>
<proteinExistence type="predicted"/>
<evidence type="ECO:0000313" key="3">
    <source>
        <dbReference type="Proteomes" id="UP001605036"/>
    </source>
</evidence>
<protein>
    <recommendedName>
        <fullName evidence="4">Secreted protein</fullName>
    </recommendedName>
</protein>
<accession>A0ABD1Z7V4</accession>
<reference evidence="2 3" key="1">
    <citation type="submission" date="2024-09" db="EMBL/GenBank/DDBJ databases">
        <title>Chromosome-scale assembly of Riccia fluitans.</title>
        <authorList>
            <person name="Paukszto L."/>
            <person name="Sawicki J."/>
            <person name="Karawczyk K."/>
            <person name="Piernik-Szablinska J."/>
            <person name="Szczecinska M."/>
            <person name="Mazdziarz M."/>
        </authorList>
    </citation>
    <scope>NUCLEOTIDE SEQUENCE [LARGE SCALE GENOMIC DNA]</scope>
    <source>
        <strain evidence="2">Rf_01</strain>
        <tissue evidence="2">Aerial parts of the thallus</tissue>
    </source>
</reference>
<dbReference type="AlphaFoldDB" id="A0ABD1Z7V4"/>
<comment type="caution">
    <text evidence="2">The sequence shown here is derived from an EMBL/GenBank/DDBJ whole genome shotgun (WGS) entry which is preliminary data.</text>
</comment>